<gene>
    <name evidence="3" type="primary">ureB</name>
    <name evidence="4" type="ORF">COW36_23790</name>
</gene>
<evidence type="ECO:0000256" key="2">
    <source>
        <dbReference type="ARBA" id="ARBA00047778"/>
    </source>
</evidence>
<comment type="caution">
    <text evidence="4">The sequence shown here is derived from an EMBL/GenBank/DDBJ whole genome shotgun (WGS) entry which is preliminary data.</text>
</comment>
<dbReference type="FunFam" id="2.10.150.10:FF:000001">
    <property type="entry name" value="Urease subunit beta"/>
    <property type="match status" value="1"/>
</dbReference>
<dbReference type="NCBIfam" id="TIGR00192">
    <property type="entry name" value="urease_beta"/>
    <property type="match status" value="1"/>
</dbReference>
<dbReference type="UniPathway" id="UPA00258">
    <property type="reaction ID" value="UER00370"/>
</dbReference>
<dbReference type="NCBIfam" id="NF009682">
    <property type="entry name" value="PRK13203.1"/>
    <property type="match status" value="1"/>
</dbReference>
<reference evidence="4 5" key="1">
    <citation type="submission" date="2017-09" db="EMBL/GenBank/DDBJ databases">
        <title>Depth-based differentiation of microbial function through sediment-hosted aquifers and enrichment of novel symbionts in the deep terrestrial subsurface.</title>
        <authorList>
            <person name="Probst A.J."/>
            <person name="Ladd B."/>
            <person name="Jarett J.K."/>
            <person name="Geller-Mcgrath D.E."/>
            <person name="Sieber C.M."/>
            <person name="Emerson J.B."/>
            <person name="Anantharaman K."/>
            <person name="Thomas B.C."/>
            <person name="Malmstrom R."/>
            <person name="Stieglmeier M."/>
            <person name="Klingl A."/>
            <person name="Woyke T."/>
            <person name="Ryan C.M."/>
            <person name="Banfield J.F."/>
        </authorList>
    </citation>
    <scope>NUCLEOTIDE SEQUENCE [LARGE SCALE GENOMIC DNA]</scope>
    <source>
        <strain evidence="4">CG17_big_fil_post_rev_8_21_14_2_50_48_46</strain>
    </source>
</reference>
<dbReference type="Gene3D" id="2.10.150.10">
    <property type="entry name" value="Urease, beta subunit"/>
    <property type="match status" value="1"/>
</dbReference>
<dbReference type="PANTHER" id="PTHR33569">
    <property type="entry name" value="UREASE"/>
    <property type="match status" value="1"/>
</dbReference>
<keyword evidence="3" id="KW-0963">Cytoplasm</keyword>
<dbReference type="GO" id="GO:0009039">
    <property type="term" value="F:urease activity"/>
    <property type="evidence" value="ECO:0007669"/>
    <property type="project" value="UniProtKB-UniRule"/>
</dbReference>
<comment type="similarity">
    <text evidence="3">Belongs to the urease beta subunit family.</text>
</comment>
<accession>A0A2M7FYG2</accession>
<dbReference type="AlphaFoldDB" id="A0A2M7FYG2"/>
<dbReference type="PANTHER" id="PTHR33569:SF1">
    <property type="entry name" value="UREASE"/>
    <property type="match status" value="1"/>
</dbReference>
<comment type="catalytic activity">
    <reaction evidence="2 3">
        <text>urea + 2 H2O + H(+) = hydrogencarbonate + 2 NH4(+)</text>
        <dbReference type="Rhea" id="RHEA:20557"/>
        <dbReference type="ChEBI" id="CHEBI:15377"/>
        <dbReference type="ChEBI" id="CHEBI:15378"/>
        <dbReference type="ChEBI" id="CHEBI:16199"/>
        <dbReference type="ChEBI" id="CHEBI:17544"/>
        <dbReference type="ChEBI" id="CHEBI:28938"/>
        <dbReference type="EC" id="3.5.1.5"/>
    </reaction>
</comment>
<dbReference type="InterPro" id="IPR002019">
    <property type="entry name" value="Urease_beta-like"/>
</dbReference>
<proteinExistence type="inferred from homology"/>
<dbReference type="Pfam" id="PF00699">
    <property type="entry name" value="Urease_beta"/>
    <property type="match status" value="1"/>
</dbReference>
<name>A0A2M7FYG2_9BACT</name>
<comment type="pathway">
    <text evidence="3">Nitrogen metabolism; urea degradation; CO(2) and NH(3) from urea (urease route): step 1/1.</text>
</comment>
<dbReference type="CDD" id="cd00407">
    <property type="entry name" value="Urease_beta"/>
    <property type="match status" value="1"/>
</dbReference>
<sequence>MIPGEIFFAPGEIEINPQREITSLTVSHQGDRPIQVGSHSHFFEVNRALHFDRKAAYGKRLNIPAGTAIRFEPGLCSEVELIPLAGKRIVQGMNGWVSGSLEEKQAEAFAKLEQAQ</sequence>
<keyword evidence="1 3" id="KW-0378">Hydrolase</keyword>
<protein>
    <recommendedName>
        <fullName evidence="3">Urease subunit beta</fullName>
        <ecNumber evidence="3">3.5.1.5</ecNumber>
    </recommendedName>
    <alternativeName>
        <fullName evidence="3">Urea amidohydrolase subunit beta</fullName>
    </alternativeName>
</protein>
<evidence type="ECO:0000256" key="1">
    <source>
        <dbReference type="ARBA" id="ARBA00022801"/>
    </source>
</evidence>
<evidence type="ECO:0000313" key="5">
    <source>
        <dbReference type="Proteomes" id="UP000231019"/>
    </source>
</evidence>
<dbReference type="GO" id="GO:0043419">
    <property type="term" value="P:urea catabolic process"/>
    <property type="evidence" value="ECO:0007669"/>
    <property type="project" value="UniProtKB-UniRule"/>
</dbReference>
<dbReference type="SUPFAM" id="SSF51278">
    <property type="entry name" value="Urease, beta-subunit"/>
    <property type="match status" value="1"/>
</dbReference>
<dbReference type="HAMAP" id="MF_01954">
    <property type="entry name" value="Urease_beta"/>
    <property type="match status" value="1"/>
</dbReference>
<dbReference type="EMBL" id="PFFQ01000065">
    <property type="protein sequence ID" value="PIW14060.1"/>
    <property type="molecule type" value="Genomic_DNA"/>
</dbReference>
<dbReference type="Proteomes" id="UP000231019">
    <property type="component" value="Unassembled WGS sequence"/>
</dbReference>
<dbReference type="InterPro" id="IPR050069">
    <property type="entry name" value="Urease_subunit"/>
</dbReference>
<evidence type="ECO:0000313" key="4">
    <source>
        <dbReference type="EMBL" id="PIW14060.1"/>
    </source>
</evidence>
<evidence type="ECO:0000256" key="3">
    <source>
        <dbReference type="HAMAP-Rule" id="MF_01954"/>
    </source>
</evidence>
<dbReference type="InterPro" id="IPR036461">
    <property type="entry name" value="Urease_betasu_sf"/>
</dbReference>
<organism evidence="4 5">
    <name type="scientific">bacterium (Candidatus Blackallbacteria) CG17_big_fil_post_rev_8_21_14_2_50_48_46</name>
    <dbReference type="NCBI Taxonomy" id="2014261"/>
    <lineage>
        <taxon>Bacteria</taxon>
        <taxon>Candidatus Blackallbacteria</taxon>
    </lineage>
</organism>
<dbReference type="EC" id="3.5.1.5" evidence="3"/>
<dbReference type="GO" id="GO:0035550">
    <property type="term" value="C:urease complex"/>
    <property type="evidence" value="ECO:0007669"/>
    <property type="project" value="InterPro"/>
</dbReference>
<comment type="subunit">
    <text evidence="3">Heterotrimer of UreA (gamma), UreB (beta) and UreC (alpha) subunits. Three heterotrimers associate to form the active enzyme.</text>
</comment>
<comment type="subcellular location">
    <subcellularLocation>
        <location evidence="3">Cytoplasm</location>
    </subcellularLocation>
</comment>